<dbReference type="RefSeq" id="WP_191726145.1">
    <property type="nucleotide sequence ID" value="NZ_JACSPY010000006.1"/>
</dbReference>
<keyword evidence="2" id="KW-0489">Methyltransferase</keyword>
<keyword evidence="3" id="KW-1185">Reference proteome</keyword>
<gene>
    <name evidence="2" type="ORF">H9634_07850</name>
</gene>
<dbReference type="PANTHER" id="PTHR34203:SF15">
    <property type="entry name" value="SLL1173 PROTEIN"/>
    <property type="match status" value="1"/>
</dbReference>
<dbReference type="Gene3D" id="3.40.50.150">
    <property type="entry name" value="Vaccinia Virus protein VP39"/>
    <property type="match status" value="1"/>
</dbReference>
<evidence type="ECO:0000259" key="1">
    <source>
        <dbReference type="Pfam" id="PF05050"/>
    </source>
</evidence>
<dbReference type="InterPro" id="IPR029063">
    <property type="entry name" value="SAM-dependent_MTases_sf"/>
</dbReference>
<comment type="caution">
    <text evidence="2">The sequence shown here is derived from an EMBL/GenBank/DDBJ whole genome shotgun (WGS) entry which is preliminary data.</text>
</comment>
<dbReference type="InterPro" id="IPR006342">
    <property type="entry name" value="FkbM_mtfrase"/>
</dbReference>
<accession>A0ABR8WUT4</accession>
<dbReference type="NCBIfam" id="TIGR01444">
    <property type="entry name" value="fkbM_fam"/>
    <property type="match status" value="1"/>
</dbReference>
<dbReference type="Pfam" id="PF05050">
    <property type="entry name" value="Methyltransf_21"/>
    <property type="match status" value="1"/>
</dbReference>
<organism evidence="2 3">
    <name type="scientific">Brevibacterium gallinarum</name>
    <dbReference type="NCBI Taxonomy" id="2762220"/>
    <lineage>
        <taxon>Bacteria</taxon>
        <taxon>Bacillati</taxon>
        <taxon>Actinomycetota</taxon>
        <taxon>Actinomycetes</taxon>
        <taxon>Micrococcales</taxon>
        <taxon>Brevibacteriaceae</taxon>
        <taxon>Brevibacterium</taxon>
    </lineage>
</organism>
<evidence type="ECO:0000313" key="2">
    <source>
        <dbReference type="EMBL" id="MBD8020692.1"/>
    </source>
</evidence>
<dbReference type="EMBL" id="JACSPY010000006">
    <property type="protein sequence ID" value="MBD8020692.1"/>
    <property type="molecule type" value="Genomic_DNA"/>
</dbReference>
<feature type="domain" description="Methyltransferase FkbM" evidence="1">
    <location>
        <begin position="121"/>
        <end position="280"/>
    </location>
</feature>
<evidence type="ECO:0000313" key="3">
    <source>
        <dbReference type="Proteomes" id="UP000651517"/>
    </source>
</evidence>
<dbReference type="Proteomes" id="UP000651517">
    <property type="component" value="Unassembled WGS sequence"/>
</dbReference>
<dbReference type="SUPFAM" id="SSF53335">
    <property type="entry name" value="S-adenosyl-L-methionine-dependent methyltransferases"/>
    <property type="match status" value="1"/>
</dbReference>
<reference evidence="2 3" key="1">
    <citation type="submission" date="2020-08" db="EMBL/GenBank/DDBJ databases">
        <title>A Genomic Blueprint of the Chicken Gut Microbiome.</title>
        <authorList>
            <person name="Gilroy R."/>
            <person name="Ravi A."/>
            <person name="Getino M."/>
            <person name="Pursley I."/>
            <person name="Horton D.L."/>
            <person name="Alikhan N.-F."/>
            <person name="Baker D."/>
            <person name="Gharbi K."/>
            <person name="Hall N."/>
            <person name="Watson M."/>
            <person name="Adriaenssens E.M."/>
            <person name="Foster-Nyarko E."/>
            <person name="Jarju S."/>
            <person name="Secka A."/>
            <person name="Antonio M."/>
            <person name="Oren A."/>
            <person name="Chaudhuri R."/>
            <person name="La Ragione R.M."/>
            <person name="Hildebrand F."/>
            <person name="Pallen M.J."/>
        </authorList>
    </citation>
    <scope>NUCLEOTIDE SEQUENCE [LARGE SCALE GENOMIC DNA]</scope>
    <source>
        <strain evidence="2 3">Re57</strain>
    </source>
</reference>
<proteinExistence type="predicted"/>
<dbReference type="PANTHER" id="PTHR34203">
    <property type="entry name" value="METHYLTRANSFERASE, FKBM FAMILY PROTEIN"/>
    <property type="match status" value="1"/>
</dbReference>
<dbReference type="InterPro" id="IPR052514">
    <property type="entry name" value="SAM-dependent_MTase"/>
</dbReference>
<dbReference type="GO" id="GO:0008168">
    <property type="term" value="F:methyltransferase activity"/>
    <property type="evidence" value="ECO:0007669"/>
    <property type="project" value="UniProtKB-KW"/>
</dbReference>
<protein>
    <submittedName>
        <fullName evidence="2">FkbM family methyltransferase</fullName>
    </submittedName>
</protein>
<sequence>MGDYRRTYLGRRQQWFGLKPAAKRALASPLIHPLLRPATRLPGITVGRLPAPAHLAEVTGRVQVIGSPDQDAGAEFVLLRPDRCEIAKEMYWGKGRRPSASDAFALDLMATRAAGADVLLDIGAYTGIFSLALAAAHPGLRIHAFEMVPAVADACAANIERNDAGEQITLHRIGVGDPDVVLSVPCGDGGSALPSFYSVDMEFSAGTEVSCRSLDGFSEQFEPDDRVLLKVDVEGAENTVFGFGQQLLAAHRPEILCEVLPARAQPRELEALLAPHGYQFYLVRAGMLEHRQRIVPDDDYRDWFFSPAARQELAADGVPVLD</sequence>
<keyword evidence="2" id="KW-0808">Transferase</keyword>
<dbReference type="GO" id="GO:0032259">
    <property type="term" value="P:methylation"/>
    <property type="evidence" value="ECO:0007669"/>
    <property type="project" value="UniProtKB-KW"/>
</dbReference>
<name>A0ABR8WUT4_9MICO</name>